<protein>
    <submittedName>
        <fullName evidence="1">Uncharacterized protein</fullName>
    </submittedName>
</protein>
<reference evidence="1 2" key="1">
    <citation type="submission" date="2020-08" db="EMBL/GenBank/DDBJ databases">
        <title>Genomic Encyclopedia of Type Strains, Phase IV (KMG-IV): sequencing the most valuable type-strain genomes for metagenomic binning, comparative biology and taxonomic classification.</title>
        <authorList>
            <person name="Goeker M."/>
        </authorList>
    </citation>
    <scope>NUCLEOTIDE SEQUENCE [LARGE SCALE GENOMIC DNA]</scope>
    <source>
        <strain evidence="1 2">DSM 19979</strain>
    </source>
</reference>
<dbReference type="RefSeq" id="WP_184381612.1">
    <property type="nucleotide sequence ID" value="NZ_JACIDJ010000001.1"/>
</dbReference>
<dbReference type="Proteomes" id="UP000553193">
    <property type="component" value="Unassembled WGS sequence"/>
</dbReference>
<accession>A0A840A706</accession>
<gene>
    <name evidence="1" type="ORF">GGQ83_000068</name>
</gene>
<keyword evidence="2" id="KW-1185">Reference proteome</keyword>
<organism evidence="1 2">
    <name type="scientific">Roseococcus suduntuyensis</name>
    <dbReference type="NCBI Taxonomy" id="455361"/>
    <lineage>
        <taxon>Bacteria</taxon>
        <taxon>Pseudomonadati</taxon>
        <taxon>Pseudomonadota</taxon>
        <taxon>Alphaproteobacteria</taxon>
        <taxon>Acetobacterales</taxon>
        <taxon>Roseomonadaceae</taxon>
        <taxon>Roseococcus</taxon>
    </lineage>
</organism>
<evidence type="ECO:0000313" key="2">
    <source>
        <dbReference type="Proteomes" id="UP000553193"/>
    </source>
</evidence>
<proteinExistence type="predicted"/>
<evidence type="ECO:0000313" key="1">
    <source>
        <dbReference type="EMBL" id="MBB3896642.1"/>
    </source>
</evidence>
<dbReference type="AlphaFoldDB" id="A0A840A706"/>
<dbReference type="EMBL" id="JACIDJ010000001">
    <property type="protein sequence ID" value="MBB3896642.1"/>
    <property type="molecule type" value="Genomic_DNA"/>
</dbReference>
<name>A0A840A706_9PROT</name>
<sequence>MRRLILDRPPGPARFWLGEAPFRLDAPVAGTLALHLSRPAPLSTLVVGAARLPGALLRAGWVECAASGPVALRAEGAPIALSLDQHGRPALRAWDMPPEPPWQAARILGHGAVVALGAGGARPMLRLAAGEAAWVTLPYLDTLPEPRLRALRGPLPRAALRWGPPHAPAAQGPGPATLWLRAGLACEVVWEG</sequence>
<comment type="caution">
    <text evidence="1">The sequence shown here is derived from an EMBL/GenBank/DDBJ whole genome shotgun (WGS) entry which is preliminary data.</text>
</comment>